<proteinExistence type="predicted"/>
<sequence length="148" mass="15481">MTANDLDARYGRTPARRARLRLLAVLAAIAVAVVVGAWVVWAGLFGAAASIEAKDLGFEALSDASVEVRWQLTAPAGHAVSCAVEAVSEKHAVIGWLVVEVEPSQQTTRTLSATLRTSEPPVGGSVFRCWLTEASAASAPDAGIRNLS</sequence>
<keyword evidence="1" id="KW-1133">Transmembrane helix</keyword>
<protein>
    <submittedName>
        <fullName evidence="2">DUF4307 domain-containing protein</fullName>
    </submittedName>
</protein>
<evidence type="ECO:0000313" key="3">
    <source>
        <dbReference type="Proteomes" id="UP000278886"/>
    </source>
</evidence>
<evidence type="ECO:0000256" key="1">
    <source>
        <dbReference type="SAM" id="Phobius"/>
    </source>
</evidence>
<dbReference type="EMBL" id="CP032630">
    <property type="protein sequence ID" value="AYF98442.1"/>
    <property type="molecule type" value="Genomic_DNA"/>
</dbReference>
<dbReference type="OrthoDB" id="4793644at2"/>
<dbReference type="Pfam" id="PF14155">
    <property type="entry name" value="DUF4307"/>
    <property type="match status" value="1"/>
</dbReference>
<evidence type="ECO:0000313" key="2">
    <source>
        <dbReference type="EMBL" id="AYF98442.1"/>
    </source>
</evidence>
<keyword evidence="1" id="KW-0812">Transmembrane</keyword>
<keyword evidence="3" id="KW-1185">Reference proteome</keyword>
<name>A0A387B4C2_9MICO</name>
<reference evidence="3" key="1">
    <citation type="submission" date="2018-09" db="EMBL/GenBank/DDBJ databases">
        <title>Genome sequencing of strain 2DFWR-13.</title>
        <authorList>
            <person name="Heo J."/>
            <person name="Kim S.-J."/>
            <person name="Kwon S.-W."/>
        </authorList>
    </citation>
    <scope>NUCLEOTIDE SEQUENCE [LARGE SCALE GENOMIC DNA]</scope>
    <source>
        <strain evidence="3">2DFWR-13</strain>
    </source>
</reference>
<organism evidence="2 3">
    <name type="scientific">Protaetiibacter intestinalis</name>
    <dbReference type="NCBI Taxonomy" id="2419774"/>
    <lineage>
        <taxon>Bacteria</taxon>
        <taxon>Bacillati</taxon>
        <taxon>Actinomycetota</taxon>
        <taxon>Actinomycetes</taxon>
        <taxon>Micrococcales</taxon>
        <taxon>Microbacteriaceae</taxon>
        <taxon>Protaetiibacter</taxon>
    </lineage>
</organism>
<dbReference type="AlphaFoldDB" id="A0A387B4C2"/>
<dbReference type="Proteomes" id="UP000278886">
    <property type="component" value="Chromosome"/>
</dbReference>
<keyword evidence="1" id="KW-0472">Membrane</keyword>
<gene>
    <name evidence="2" type="ORF">D7I47_09355</name>
</gene>
<dbReference type="RefSeq" id="WP_120762789.1">
    <property type="nucleotide sequence ID" value="NZ_CP032630.1"/>
</dbReference>
<accession>A0A387B4C2</accession>
<feature type="transmembrane region" description="Helical" evidence="1">
    <location>
        <begin position="20"/>
        <end position="41"/>
    </location>
</feature>
<dbReference type="InterPro" id="IPR025443">
    <property type="entry name" value="DUF4307"/>
</dbReference>
<dbReference type="KEGG" id="lyd:D7I47_09355"/>